<dbReference type="InterPro" id="IPR000620">
    <property type="entry name" value="EamA_dom"/>
</dbReference>
<organism evidence="4 5">
    <name type="scientific">Candidatus Planktophila lacus</name>
    <dbReference type="NCBI Taxonomy" id="1884913"/>
    <lineage>
        <taxon>Bacteria</taxon>
        <taxon>Bacillati</taxon>
        <taxon>Actinomycetota</taxon>
        <taxon>Actinomycetes</taxon>
        <taxon>Candidatus Nanopelagicales</taxon>
        <taxon>Candidatus Nanopelagicaceae</taxon>
        <taxon>Candidatus Planktophila</taxon>
    </lineage>
</organism>
<keyword evidence="2" id="KW-0472">Membrane</keyword>
<gene>
    <name evidence="4" type="ORF">A1s21148_05485</name>
</gene>
<comment type="similarity">
    <text evidence="1">Belongs to the EamA transporter family.</text>
</comment>
<keyword evidence="2" id="KW-1133">Transmembrane helix</keyword>
<dbReference type="RefSeq" id="WP_095671432.1">
    <property type="nucleotide sequence ID" value="NZ_CP016769.1"/>
</dbReference>
<feature type="transmembrane region" description="Helical" evidence="2">
    <location>
        <begin position="152"/>
        <end position="172"/>
    </location>
</feature>
<feature type="transmembrane region" description="Helical" evidence="2">
    <location>
        <begin position="128"/>
        <end position="146"/>
    </location>
</feature>
<dbReference type="AlphaFoldDB" id="A0AAD0E4T1"/>
<sequence length="303" mass="32619">MSQPLSRDNHTQIPARPDLIRLGLGIIGIGTSGPLIAMSAMPVLTLIFWRNLGGSLMTAPFALRHRIDRTGAKWATFAGVVLALHFIGFFLAMRMTTVAAGTALVALQPIFAALFVKLTGGDIPSRAWMGMFVSFGGVLLISGVDLQISFRAFLGDLAAIISAALAAVYMLVGSKAQQTLETSTYTAICYFFCAITALPMALIAGNQIFNFEAREWWILLGLIFGAQFLGHTMFNSVLKRVSPAVVSLIVFFEVPVSAILAMWWMDQRPPLGVVPGIALILFGCALVVLRTRPTSPADKVATE</sequence>
<dbReference type="Proteomes" id="UP000217144">
    <property type="component" value="Chromosome"/>
</dbReference>
<feature type="transmembrane region" description="Helical" evidence="2">
    <location>
        <begin position="70"/>
        <end position="92"/>
    </location>
</feature>
<dbReference type="PANTHER" id="PTHR22911">
    <property type="entry name" value="ACYL-MALONYL CONDENSING ENZYME-RELATED"/>
    <property type="match status" value="1"/>
</dbReference>
<proteinExistence type="inferred from homology"/>
<dbReference type="Pfam" id="PF00892">
    <property type="entry name" value="EamA"/>
    <property type="match status" value="2"/>
</dbReference>
<dbReference type="KEGG" id="plan:A1s21148_05485"/>
<feature type="domain" description="EamA" evidence="3">
    <location>
        <begin position="154"/>
        <end position="288"/>
    </location>
</feature>
<feature type="transmembrane region" description="Helical" evidence="2">
    <location>
        <begin position="20"/>
        <end position="49"/>
    </location>
</feature>
<dbReference type="PANTHER" id="PTHR22911:SF76">
    <property type="entry name" value="EAMA DOMAIN-CONTAINING PROTEIN"/>
    <property type="match status" value="1"/>
</dbReference>
<accession>A0AAD0E4T1</accession>
<name>A0AAD0E4T1_9ACTN</name>
<feature type="transmembrane region" description="Helical" evidence="2">
    <location>
        <begin position="271"/>
        <end position="289"/>
    </location>
</feature>
<feature type="transmembrane region" description="Helical" evidence="2">
    <location>
        <begin position="98"/>
        <end position="116"/>
    </location>
</feature>
<feature type="transmembrane region" description="Helical" evidence="2">
    <location>
        <begin position="245"/>
        <end position="265"/>
    </location>
</feature>
<feature type="transmembrane region" description="Helical" evidence="2">
    <location>
        <begin position="184"/>
        <end position="204"/>
    </location>
</feature>
<keyword evidence="2" id="KW-0812">Transmembrane</keyword>
<evidence type="ECO:0000256" key="1">
    <source>
        <dbReference type="ARBA" id="ARBA00007362"/>
    </source>
</evidence>
<feature type="domain" description="EamA" evidence="3">
    <location>
        <begin position="35"/>
        <end position="142"/>
    </location>
</feature>
<dbReference type="InterPro" id="IPR037185">
    <property type="entry name" value="EmrE-like"/>
</dbReference>
<feature type="transmembrane region" description="Helical" evidence="2">
    <location>
        <begin position="216"/>
        <end position="238"/>
    </location>
</feature>
<keyword evidence="5" id="KW-1185">Reference proteome</keyword>
<protein>
    <submittedName>
        <fullName evidence="4">EamA-like transporter family protein</fullName>
    </submittedName>
</protein>
<evidence type="ECO:0000313" key="4">
    <source>
        <dbReference type="EMBL" id="ASY10941.1"/>
    </source>
</evidence>
<evidence type="ECO:0000259" key="3">
    <source>
        <dbReference type="Pfam" id="PF00892"/>
    </source>
</evidence>
<dbReference type="SUPFAM" id="SSF103481">
    <property type="entry name" value="Multidrug resistance efflux transporter EmrE"/>
    <property type="match status" value="2"/>
</dbReference>
<dbReference type="EMBL" id="CP016769">
    <property type="protein sequence ID" value="ASY10941.1"/>
    <property type="molecule type" value="Genomic_DNA"/>
</dbReference>
<evidence type="ECO:0000256" key="2">
    <source>
        <dbReference type="SAM" id="Phobius"/>
    </source>
</evidence>
<dbReference type="GO" id="GO:0016020">
    <property type="term" value="C:membrane"/>
    <property type="evidence" value="ECO:0007669"/>
    <property type="project" value="InterPro"/>
</dbReference>
<evidence type="ECO:0000313" key="5">
    <source>
        <dbReference type="Proteomes" id="UP000217144"/>
    </source>
</evidence>
<reference evidence="4 5" key="1">
    <citation type="submission" date="2016-07" db="EMBL/GenBank/DDBJ databases">
        <title>High microdiversification within the ubiquitous acI lineage of Actinobacteria.</title>
        <authorList>
            <person name="Neuenschwander S.M."/>
            <person name="Salcher M."/>
            <person name="Ghai R."/>
            <person name="Pernthaler J."/>
        </authorList>
    </citation>
    <scope>NUCLEOTIDE SEQUENCE [LARGE SCALE GENOMIC DNA]</scope>
    <source>
        <strain evidence="4">MMS-21-148</strain>
    </source>
</reference>